<dbReference type="Proteomes" id="UP000295662">
    <property type="component" value="Unassembled WGS sequence"/>
</dbReference>
<comment type="similarity">
    <text evidence="1 5">Belongs to the 5-formyltetrahydrofolate cyclo-ligase family.</text>
</comment>
<dbReference type="InterPro" id="IPR037171">
    <property type="entry name" value="NagB/RpiA_transferase-like"/>
</dbReference>
<dbReference type="GO" id="GO:0046872">
    <property type="term" value="F:metal ion binding"/>
    <property type="evidence" value="ECO:0007669"/>
    <property type="project" value="UniProtKB-KW"/>
</dbReference>
<evidence type="ECO:0000256" key="3">
    <source>
        <dbReference type="ARBA" id="ARBA00022840"/>
    </source>
</evidence>
<dbReference type="EC" id="6.3.3.2" evidence="5"/>
<dbReference type="GO" id="GO:0030272">
    <property type="term" value="F:5-formyltetrahydrofolate cyclo-ligase activity"/>
    <property type="evidence" value="ECO:0007669"/>
    <property type="project" value="UniProtKB-EC"/>
</dbReference>
<feature type="binding site" evidence="4">
    <location>
        <begin position="8"/>
        <end position="12"/>
    </location>
    <ligand>
        <name>ATP</name>
        <dbReference type="ChEBI" id="CHEBI:30616"/>
    </ligand>
</feature>
<comment type="caution">
    <text evidence="6">The sequence shown here is derived from an EMBL/GenBank/DDBJ whole genome shotgun (WGS) entry which is preliminary data.</text>
</comment>
<dbReference type="InterPro" id="IPR002698">
    <property type="entry name" value="FTHF_cligase"/>
</dbReference>
<sequence length="199" mass="22642">MSDHLPSKADLRRHVRERLRNVPVETLALWSRQLVAHLQEREDLWAIPGTVALFGGLRNEPDLMTDLLPWLQARGWRTALFAVQGVELMPFEVTGTHDLHRGPLGIWEPVMHPDRRLQPSELTLILVPGLAYSFVNGARLGRGGGYYDRLLSRPDLKAQLVGICFEEQIFPAIPIEAHDFYVPQIITEKALWIVKTSDQ</sequence>
<comment type="catalytic activity">
    <reaction evidence="5">
        <text>(6S)-5-formyl-5,6,7,8-tetrahydrofolate + ATP = (6R)-5,10-methenyltetrahydrofolate + ADP + phosphate</text>
        <dbReference type="Rhea" id="RHEA:10488"/>
        <dbReference type="ChEBI" id="CHEBI:30616"/>
        <dbReference type="ChEBI" id="CHEBI:43474"/>
        <dbReference type="ChEBI" id="CHEBI:57455"/>
        <dbReference type="ChEBI" id="CHEBI:57457"/>
        <dbReference type="ChEBI" id="CHEBI:456216"/>
        <dbReference type="EC" id="6.3.3.2"/>
    </reaction>
</comment>
<comment type="cofactor">
    <cofactor evidence="5">
        <name>Mg(2+)</name>
        <dbReference type="ChEBI" id="CHEBI:18420"/>
    </cofactor>
</comment>
<dbReference type="PIRSF" id="PIRSF006806">
    <property type="entry name" value="FTHF_cligase"/>
    <property type="match status" value="1"/>
</dbReference>
<evidence type="ECO:0000256" key="1">
    <source>
        <dbReference type="ARBA" id="ARBA00010638"/>
    </source>
</evidence>
<feature type="binding site" evidence="4">
    <location>
        <begin position="139"/>
        <end position="147"/>
    </location>
    <ligand>
        <name>ATP</name>
        <dbReference type="ChEBI" id="CHEBI:30616"/>
    </ligand>
</feature>
<dbReference type="GO" id="GO:0005524">
    <property type="term" value="F:ATP binding"/>
    <property type="evidence" value="ECO:0007669"/>
    <property type="project" value="UniProtKB-KW"/>
</dbReference>
<accession>A0A4R7SRU7</accession>
<dbReference type="EMBL" id="SOCA01000001">
    <property type="protein sequence ID" value="TDU81831.1"/>
    <property type="molecule type" value="Genomic_DNA"/>
</dbReference>
<reference evidence="6 7" key="1">
    <citation type="submission" date="2019-03" db="EMBL/GenBank/DDBJ databases">
        <title>Genomic Encyclopedia of Archaeal and Bacterial Type Strains, Phase II (KMG-II): from individual species to whole genera.</title>
        <authorList>
            <person name="Goeker M."/>
        </authorList>
    </citation>
    <scope>NUCLEOTIDE SEQUENCE [LARGE SCALE GENOMIC DNA]</scope>
    <source>
        <strain evidence="6 7">ATCC 25309</strain>
    </source>
</reference>
<keyword evidence="5" id="KW-0479">Metal-binding</keyword>
<proteinExistence type="inferred from homology"/>
<dbReference type="AlphaFoldDB" id="A0A4R7SRU7"/>
<gene>
    <name evidence="6" type="ORF">EI77_01141</name>
</gene>
<organism evidence="6 7">
    <name type="scientific">Prosthecobacter fusiformis</name>
    <dbReference type="NCBI Taxonomy" id="48464"/>
    <lineage>
        <taxon>Bacteria</taxon>
        <taxon>Pseudomonadati</taxon>
        <taxon>Verrucomicrobiota</taxon>
        <taxon>Verrucomicrobiia</taxon>
        <taxon>Verrucomicrobiales</taxon>
        <taxon>Verrucomicrobiaceae</taxon>
        <taxon>Prosthecobacter</taxon>
    </lineage>
</organism>
<dbReference type="GO" id="GO:0009396">
    <property type="term" value="P:folic acid-containing compound biosynthetic process"/>
    <property type="evidence" value="ECO:0007669"/>
    <property type="project" value="TreeGrafter"/>
</dbReference>
<dbReference type="PANTHER" id="PTHR23407:SF1">
    <property type="entry name" value="5-FORMYLTETRAHYDROFOLATE CYCLO-LIGASE"/>
    <property type="match status" value="1"/>
</dbReference>
<dbReference type="NCBIfam" id="TIGR02727">
    <property type="entry name" value="MTHFS_bact"/>
    <property type="match status" value="1"/>
</dbReference>
<evidence type="ECO:0000256" key="2">
    <source>
        <dbReference type="ARBA" id="ARBA00022741"/>
    </source>
</evidence>
<keyword evidence="3 4" id="KW-0067">ATP-binding</keyword>
<dbReference type="Pfam" id="PF01812">
    <property type="entry name" value="5-FTHF_cyc-lig"/>
    <property type="match status" value="1"/>
</dbReference>
<evidence type="ECO:0000256" key="4">
    <source>
        <dbReference type="PIRSR" id="PIRSR006806-1"/>
    </source>
</evidence>
<dbReference type="InterPro" id="IPR024185">
    <property type="entry name" value="FTHF_cligase-like_sf"/>
</dbReference>
<keyword evidence="5" id="KW-0460">Magnesium</keyword>
<keyword evidence="7" id="KW-1185">Reference proteome</keyword>
<evidence type="ECO:0000313" key="6">
    <source>
        <dbReference type="EMBL" id="TDU81831.1"/>
    </source>
</evidence>
<name>A0A4R7SRU7_9BACT</name>
<evidence type="ECO:0000256" key="5">
    <source>
        <dbReference type="RuleBase" id="RU361279"/>
    </source>
</evidence>
<dbReference type="PANTHER" id="PTHR23407">
    <property type="entry name" value="ATPASE INHIBITOR/5-FORMYLTETRAHYDROFOLATE CYCLO-LIGASE"/>
    <property type="match status" value="1"/>
</dbReference>
<evidence type="ECO:0000313" key="7">
    <source>
        <dbReference type="Proteomes" id="UP000295662"/>
    </source>
</evidence>
<dbReference type="Gene3D" id="3.40.50.10420">
    <property type="entry name" value="NagB/RpiA/CoA transferase-like"/>
    <property type="match status" value="1"/>
</dbReference>
<protein>
    <recommendedName>
        <fullName evidence="5">5-formyltetrahydrofolate cyclo-ligase</fullName>
        <ecNumber evidence="5">6.3.3.2</ecNumber>
    </recommendedName>
</protein>
<dbReference type="SUPFAM" id="SSF100950">
    <property type="entry name" value="NagB/RpiA/CoA transferase-like"/>
    <property type="match status" value="1"/>
</dbReference>
<feature type="binding site" evidence="4">
    <location>
        <position position="60"/>
    </location>
    <ligand>
        <name>substrate</name>
    </ligand>
</feature>
<keyword evidence="2 4" id="KW-0547">Nucleotide-binding</keyword>
<keyword evidence="6" id="KW-0436">Ligase</keyword>
<dbReference type="GO" id="GO:0035999">
    <property type="term" value="P:tetrahydrofolate interconversion"/>
    <property type="evidence" value="ECO:0007669"/>
    <property type="project" value="TreeGrafter"/>
</dbReference>